<dbReference type="AlphaFoldDB" id="A0A0L6U151"/>
<keyword evidence="2" id="KW-0689">Ribosomal protein</keyword>
<evidence type="ECO:0000313" key="2">
    <source>
        <dbReference type="EMBL" id="KNZ42246.1"/>
    </source>
</evidence>
<dbReference type="InterPro" id="IPR004038">
    <property type="entry name" value="Ribosomal_eL8/eL30/eS12/Gad45"/>
</dbReference>
<name>A0A0L6U151_9FIRM</name>
<evidence type="ECO:0000313" key="3">
    <source>
        <dbReference type="Proteomes" id="UP000036873"/>
    </source>
</evidence>
<sequence>MNQFVDVPKVIGTKQTLKAVKEGKALKVFLAEDTEEYIKKSIIDCCSDHNITVEKVETKVGLGRAGGIDRGAAVIAIVK</sequence>
<dbReference type="GO" id="GO:0005840">
    <property type="term" value="C:ribosome"/>
    <property type="evidence" value="ECO:0007669"/>
    <property type="project" value="UniProtKB-KW"/>
</dbReference>
<dbReference type="RefSeq" id="WP_050739793.1">
    <property type="nucleotide sequence ID" value="NZ_LGYO01000017.1"/>
</dbReference>
<keyword evidence="2" id="KW-0687">Ribonucleoprotein</keyword>
<dbReference type="STRING" id="52689.AKG39_07650"/>
<reference evidence="3" key="1">
    <citation type="submission" date="2015-07" db="EMBL/GenBank/DDBJ databases">
        <title>Draft genome sequence of Acetobacterium bakii DSM 8293, a potential psychrophilic chemical producer through syngas fermentation.</title>
        <authorList>
            <person name="Song Y."/>
            <person name="Hwang S."/>
            <person name="Cho B.-K."/>
        </authorList>
    </citation>
    <scope>NUCLEOTIDE SEQUENCE [LARGE SCALE GENOMIC DNA]</scope>
    <source>
        <strain evidence="3">DSM 8239</strain>
    </source>
</reference>
<dbReference type="Proteomes" id="UP000036873">
    <property type="component" value="Unassembled WGS sequence"/>
</dbReference>
<gene>
    <name evidence="2" type="ORF">AKG39_07650</name>
</gene>
<dbReference type="SUPFAM" id="SSF55315">
    <property type="entry name" value="L30e-like"/>
    <property type="match status" value="1"/>
</dbReference>
<organism evidence="2 3">
    <name type="scientific">Acetobacterium bakii</name>
    <dbReference type="NCBI Taxonomy" id="52689"/>
    <lineage>
        <taxon>Bacteria</taxon>
        <taxon>Bacillati</taxon>
        <taxon>Bacillota</taxon>
        <taxon>Clostridia</taxon>
        <taxon>Eubacteriales</taxon>
        <taxon>Eubacteriaceae</taxon>
        <taxon>Acetobacterium</taxon>
    </lineage>
</organism>
<dbReference type="EMBL" id="LGYO01000017">
    <property type="protein sequence ID" value="KNZ42246.1"/>
    <property type="molecule type" value="Genomic_DNA"/>
</dbReference>
<evidence type="ECO:0000259" key="1">
    <source>
        <dbReference type="Pfam" id="PF01248"/>
    </source>
</evidence>
<feature type="domain" description="Ribosomal protein eL8/eL30/eS12/Gadd45" evidence="1">
    <location>
        <begin position="10"/>
        <end position="78"/>
    </location>
</feature>
<protein>
    <submittedName>
        <fullName evidence="2">50S ribosomal protein L7</fullName>
    </submittedName>
</protein>
<accession>A0A0L6U151</accession>
<dbReference type="Gene3D" id="3.30.1330.30">
    <property type="match status" value="1"/>
</dbReference>
<comment type="caution">
    <text evidence="2">The sequence shown here is derived from an EMBL/GenBank/DDBJ whole genome shotgun (WGS) entry which is preliminary data.</text>
</comment>
<dbReference type="InterPro" id="IPR029064">
    <property type="entry name" value="Ribosomal_eL30-like_sf"/>
</dbReference>
<dbReference type="OrthoDB" id="2353623at2"/>
<proteinExistence type="predicted"/>
<dbReference type="Pfam" id="PF01248">
    <property type="entry name" value="Ribosomal_L7Ae"/>
    <property type="match status" value="1"/>
</dbReference>
<keyword evidence="3" id="KW-1185">Reference proteome</keyword>